<keyword evidence="2" id="KW-0812">Transmembrane</keyword>
<feature type="compositionally biased region" description="Basic and acidic residues" evidence="1">
    <location>
        <begin position="194"/>
        <end position="213"/>
    </location>
</feature>
<dbReference type="RefSeq" id="WP_183816139.1">
    <property type="nucleotide sequence ID" value="NZ_JACHOB010000001.1"/>
</dbReference>
<comment type="caution">
    <text evidence="3">The sequence shown here is derived from an EMBL/GenBank/DDBJ whole genome shotgun (WGS) entry which is preliminary data.</text>
</comment>
<feature type="compositionally biased region" description="Polar residues" evidence="1">
    <location>
        <begin position="372"/>
        <end position="398"/>
    </location>
</feature>
<name>A0A840I202_9PROT</name>
<dbReference type="Proteomes" id="UP000563524">
    <property type="component" value="Unassembled WGS sequence"/>
</dbReference>
<dbReference type="InterPro" id="IPR022062">
    <property type="entry name" value="DUF3618"/>
</dbReference>
<protein>
    <submittedName>
        <fullName evidence="3">ElaB/YqjD/DUF883 family membrane-anchored ribosome-binding protein</fullName>
    </submittedName>
</protein>
<evidence type="ECO:0000256" key="2">
    <source>
        <dbReference type="SAM" id="Phobius"/>
    </source>
</evidence>
<dbReference type="AlphaFoldDB" id="A0A840I202"/>
<evidence type="ECO:0000256" key="1">
    <source>
        <dbReference type="SAM" id="MobiDB-lite"/>
    </source>
</evidence>
<feature type="region of interest" description="Disordered" evidence="1">
    <location>
        <begin position="358"/>
        <end position="398"/>
    </location>
</feature>
<keyword evidence="4" id="KW-1185">Reference proteome</keyword>
<sequence>MAKNDEISSIESDLEATRARTEATIDALQRKLQPRAVVDEATRFFRGTDSGKYAEDVTRNALAQARENPVPLLLMGIGAALLATKRPGRTTYVNETTAYGLGADTDAEVFADDYAAQQAELDALYDAEWEETHRVIGSSEAIDRTYTRLDDEDEDTYQNRLYEARGRAFEIERHDDEDDKSFRQRIDERLHRAKSKAGEYKTRAGDYRRRQTEKASGLYQRAGDRTSAFYGDAKSRAGGLYGSTRQHASDFAQGTQARAGRFADSTKQHASDLAHGTQDAARRSVHATTDFYEERPLVAAIAAVAAGVIAGSFFSVTGNERRALRPVSDQLGDAAKRLNEAANAKIAEYAHRVQEFAERTEERVDDVAANDVGSNEVSDAETDTTGYTPSSQPTGASS</sequence>
<keyword evidence="2" id="KW-1133">Transmembrane helix</keyword>
<reference evidence="3 4" key="1">
    <citation type="submission" date="2020-08" db="EMBL/GenBank/DDBJ databases">
        <title>Genomic Encyclopedia of Type Strains, Phase IV (KMG-IV): sequencing the most valuable type-strain genomes for metagenomic binning, comparative biology and taxonomic classification.</title>
        <authorList>
            <person name="Goeker M."/>
        </authorList>
    </citation>
    <scope>NUCLEOTIDE SEQUENCE [LARGE SCALE GENOMIC DNA]</scope>
    <source>
        <strain evidence="3 4">DSM 102850</strain>
    </source>
</reference>
<accession>A0A840I202</accession>
<proteinExistence type="predicted"/>
<feature type="transmembrane region" description="Helical" evidence="2">
    <location>
        <begin position="297"/>
        <end position="316"/>
    </location>
</feature>
<keyword evidence="2" id="KW-0472">Membrane</keyword>
<feature type="region of interest" description="Disordered" evidence="1">
    <location>
        <begin position="260"/>
        <end position="281"/>
    </location>
</feature>
<feature type="region of interest" description="Disordered" evidence="1">
    <location>
        <begin position="194"/>
        <end position="218"/>
    </location>
</feature>
<dbReference type="EMBL" id="JACHOB010000001">
    <property type="protein sequence ID" value="MBB4658365.1"/>
    <property type="molecule type" value="Genomic_DNA"/>
</dbReference>
<evidence type="ECO:0000313" key="4">
    <source>
        <dbReference type="Proteomes" id="UP000563524"/>
    </source>
</evidence>
<evidence type="ECO:0000313" key="3">
    <source>
        <dbReference type="EMBL" id="MBB4658365.1"/>
    </source>
</evidence>
<gene>
    <name evidence="3" type="ORF">GGQ59_000865</name>
</gene>
<dbReference type="Pfam" id="PF12277">
    <property type="entry name" value="DUF3618"/>
    <property type="match status" value="1"/>
</dbReference>
<organism evidence="3 4">
    <name type="scientific">Parvularcula dongshanensis</name>
    <dbReference type="NCBI Taxonomy" id="1173995"/>
    <lineage>
        <taxon>Bacteria</taxon>
        <taxon>Pseudomonadati</taxon>
        <taxon>Pseudomonadota</taxon>
        <taxon>Alphaproteobacteria</taxon>
        <taxon>Parvularculales</taxon>
        <taxon>Parvularculaceae</taxon>
        <taxon>Parvularcula</taxon>
    </lineage>
</organism>